<gene>
    <name evidence="2" type="ORF">VNO77_25168</name>
</gene>
<organism evidence="2 3">
    <name type="scientific">Canavalia gladiata</name>
    <name type="common">Sword bean</name>
    <name type="synonym">Dolichos gladiatus</name>
    <dbReference type="NCBI Taxonomy" id="3824"/>
    <lineage>
        <taxon>Eukaryota</taxon>
        <taxon>Viridiplantae</taxon>
        <taxon>Streptophyta</taxon>
        <taxon>Embryophyta</taxon>
        <taxon>Tracheophyta</taxon>
        <taxon>Spermatophyta</taxon>
        <taxon>Magnoliopsida</taxon>
        <taxon>eudicotyledons</taxon>
        <taxon>Gunneridae</taxon>
        <taxon>Pentapetalae</taxon>
        <taxon>rosids</taxon>
        <taxon>fabids</taxon>
        <taxon>Fabales</taxon>
        <taxon>Fabaceae</taxon>
        <taxon>Papilionoideae</taxon>
        <taxon>50 kb inversion clade</taxon>
        <taxon>NPAAA clade</taxon>
        <taxon>indigoferoid/millettioid clade</taxon>
        <taxon>Phaseoleae</taxon>
        <taxon>Canavalia</taxon>
    </lineage>
</organism>
<dbReference type="AlphaFoldDB" id="A0AAN9L888"/>
<keyword evidence="3" id="KW-1185">Reference proteome</keyword>
<protein>
    <submittedName>
        <fullName evidence="2">Uncharacterized protein</fullName>
    </submittedName>
</protein>
<comment type="caution">
    <text evidence="2">The sequence shown here is derived from an EMBL/GenBank/DDBJ whole genome shotgun (WGS) entry which is preliminary data.</text>
</comment>
<proteinExistence type="predicted"/>
<evidence type="ECO:0000313" key="2">
    <source>
        <dbReference type="EMBL" id="KAK7330961.1"/>
    </source>
</evidence>
<accession>A0AAN9L888</accession>
<reference evidence="2 3" key="1">
    <citation type="submission" date="2024-01" db="EMBL/GenBank/DDBJ databases">
        <title>The genomes of 5 underutilized Papilionoideae crops provide insights into root nodulation and disease resistanc.</title>
        <authorList>
            <person name="Jiang F."/>
        </authorList>
    </citation>
    <scope>NUCLEOTIDE SEQUENCE [LARGE SCALE GENOMIC DNA]</scope>
    <source>
        <strain evidence="2">LVBAO_FW01</strain>
        <tissue evidence="2">Leaves</tissue>
    </source>
</reference>
<keyword evidence="1" id="KW-0812">Transmembrane</keyword>
<evidence type="ECO:0000313" key="3">
    <source>
        <dbReference type="Proteomes" id="UP001367508"/>
    </source>
</evidence>
<dbReference type="Proteomes" id="UP001367508">
    <property type="component" value="Unassembled WGS sequence"/>
</dbReference>
<name>A0AAN9L888_CANGL</name>
<keyword evidence="1" id="KW-0472">Membrane</keyword>
<dbReference type="EMBL" id="JAYMYQ010000005">
    <property type="protein sequence ID" value="KAK7330961.1"/>
    <property type="molecule type" value="Genomic_DNA"/>
</dbReference>
<feature type="transmembrane region" description="Helical" evidence="1">
    <location>
        <begin position="144"/>
        <end position="166"/>
    </location>
</feature>
<keyword evidence="1" id="KW-1133">Transmembrane helix</keyword>
<evidence type="ECO:0000256" key="1">
    <source>
        <dbReference type="SAM" id="Phobius"/>
    </source>
</evidence>
<sequence>MNNVDSYKIVTITEDVDAFLLELGLGTVDRHPQSWFREQAGNDAAPPLGRHVAGLLQTLCKVPQPCHLELFTPVGRILKSLPLDSGHQLSHQLMLPYLRSHTFLSSTLVQCPFGFDVFLVSYLLSSKTDVLARSGNVKIPLVIFHTQLLCCYAAACGCVVLPPPFFMSQMQQVIRYHGLPEFGN</sequence>
<feature type="transmembrane region" description="Helical" evidence="1">
    <location>
        <begin position="103"/>
        <end position="124"/>
    </location>
</feature>